<keyword evidence="9 13" id="KW-0472">Membrane</keyword>
<keyword evidence="10 12" id="KW-0739">Sodium transport</keyword>
<evidence type="ECO:0000256" key="1">
    <source>
        <dbReference type="ARBA" id="ARBA00004141"/>
    </source>
</evidence>
<evidence type="ECO:0000256" key="3">
    <source>
        <dbReference type="ARBA" id="ARBA00022448"/>
    </source>
</evidence>
<dbReference type="PANTHER" id="PTHR11690">
    <property type="entry name" value="AMILORIDE-SENSITIVE SODIUM CHANNEL-RELATED"/>
    <property type="match status" value="1"/>
</dbReference>
<protein>
    <submittedName>
        <fullName evidence="14">Amiloride-sensitive sodium channel subunit like protein</fullName>
    </submittedName>
</protein>
<feature type="transmembrane region" description="Helical" evidence="13">
    <location>
        <begin position="325"/>
        <end position="348"/>
    </location>
</feature>
<evidence type="ECO:0000256" key="5">
    <source>
        <dbReference type="ARBA" id="ARBA00022692"/>
    </source>
</evidence>
<evidence type="ECO:0000256" key="12">
    <source>
        <dbReference type="RuleBase" id="RU000679"/>
    </source>
</evidence>
<dbReference type="InterPro" id="IPR001873">
    <property type="entry name" value="ENaC"/>
</dbReference>
<evidence type="ECO:0000256" key="6">
    <source>
        <dbReference type="ARBA" id="ARBA00022989"/>
    </source>
</evidence>
<dbReference type="PANTHER" id="PTHR11690:SF227">
    <property type="entry name" value="AMILORIDE-SENSITIVE SODIUM CHANNEL"/>
    <property type="match status" value="1"/>
</dbReference>
<evidence type="ECO:0000256" key="7">
    <source>
        <dbReference type="ARBA" id="ARBA00023053"/>
    </source>
</evidence>
<evidence type="ECO:0000313" key="15">
    <source>
        <dbReference type="Proteomes" id="UP000807504"/>
    </source>
</evidence>
<evidence type="ECO:0000256" key="2">
    <source>
        <dbReference type="ARBA" id="ARBA00007193"/>
    </source>
</evidence>
<keyword evidence="6 13" id="KW-1133">Transmembrane helix</keyword>
<gene>
    <name evidence="14" type="ORF">HNY73_003542</name>
</gene>
<keyword evidence="15" id="KW-1185">Reference proteome</keyword>
<dbReference type="Proteomes" id="UP000807504">
    <property type="component" value="Unassembled WGS sequence"/>
</dbReference>
<organism evidence="14 15">
    <name type="scientific">Argiope bruennichi</name>
    <name type="common">Wasp spider</name>
    <name type="synonym">Aranea bruennichi</name>
    <dbReference type="NCBI Taxonomy" id="94029"/>
    <lineage>
        <taxon>Eukaryota</taxon>
        <taxon>Metazoa</taxon>
        <taxon>Ecdysozoa</taxon>
        <taxon>Arthropoda</taxon>
        <taxon>Chelicerata</taxon>
        <taxon>Arachnida</taxon>
        <taxon>Araneae</taxon>
        <taxon>Araneomorphae</taxon>
        <taxon>Entelegynae</taxon>
        <taxon>Araneoidea</taxon>
        <taxon>Araneidae</taxon>
        <taxon>Argiope</taxon>
    </lineage>
</organism>
<comment type="similarity">
    <text evidence="2 12">Belongs to the amiloride-sensitive sodium channel (TC 1.A.6) family.</text>
</comment>
<evidence type="ECO:0000256" key="8">
    <source>
        <dbReference type="ARBA" id="ARBA00023065"/>
    </source>
</evidence>
<evidence type="ECO:0000256" key="10">
    <source>
        <dbReference type="ARBA" id="ARBA00023201"/>
    </source>
</evidence>
<comment type="subcellular location">
    <subcellularLocation>
        <location evidence="1">Membrane</location>
        <topology evidence="1">Multi-pass membrane protein</topology>
    </subcellularLocation>
</comment>
<evidence type="ECO:0000256" key="13">
    <source>
        <dbReference type="SAM" id="Phobius"/>
    </source>
</evidence>
<evidence type="ECO:0000256" key="11">
    <source>
        <dbReference type="ARBA" id="ARBA00023303"/>
    </source>
</evidence>
<name>A0A8T0FKZ7_ARGBR</name>
<keyword evidence="7" id="KW-0915">Sodium</keyword>
<reference evidence="14" key="2">
    <citation type="submission" date="2020-06" db="EMBL/GenBank/DDBJ databases">
        <authorList>
            <person name="Sheffer M."/>
        </authorList>
    </citation>
    <scope>NUCLEOTIDE SEQUENCE</scope>
</reference>
<evidence type="ECO:0000313" key="14">
    <source>
        <dbReference type="EMBL" id="KAF8791874.1"/>
    </source>
</evidence>
<keyword evidence="3 12" id="KW-0813">Transport</keyword>
<dbReference type="Gene3D" id="1.10.287.770">
    <property type="entry name" value="YojJ-like"/>
    <property type="match status" value="1"/>
</dbReference>
<keyword evidence="5 12" id="KW-0812">Transmembrane</keyword>
<dbReference type="GO" id="GO:0015280">
    <property type="term" value="F:ligand-gated sodium channel activity"/>
    <property type="evidence" value="ECO:0007669"/>
    <property type="project" value="TreeGrafter"/>
</dbReference>
<sequence length="357" mass="41014">MKFEEVKLEVGKGAVAEPLIISERRYNYKTYQSNSNTTKAKNNSLLDFTKKWYQMNVKERFIKGHDPSVFIHKCTWNGKICPKQYLSHFNNLRYGNCVTFNKKKDLMFNFDSSFGNGLQLILDLEPEKYLPITPVVGAVLVIHDPEDTPTPEEKGYIITPGYETFIGLKQSILIRLPAPYKDHCVDYSANFLDNIRNKKECIRKCIQMANYNQCRCIDLTFGILNDLKFCDLSNDTEAQCLNSVLEHMCKIGPMCNCPLHCISVSFGEQLSKSRLRSEYTFKNLSLLKSHTAIINIFYSSFEKRVYEQKPQWDIPEFLSILGNEFGLWLGSCLVIVAEILEGLVLFMIHTIAGDICL</sequence>
<dbReference type="AlphaFoldDB" id="A0A8T0FKZ7"/>
<proteinExistence type="inferred from homology"/>
<dbReference type="PRINTS" id="PR01078">
    <property type="entry name" value="AMINACHANNEL"/>
</dbReference>
<dbReference type="Pfam" id="PF00858">
    <property type="entry name" value="ASC"/>
    <property type="match status" value="1"/>
</dbReference>
<reference evidence="14" key="1">
    <citation type="journal article" date="2020" name="bioRxiv">
        <title>Chromosome-level reference genome of the European wasp spider Argiope bruennichi: a resource for studies on range expansion and evolutionary adaptation.</title>
        <authorList>
            <person name="Sheffer M.M."/>
            <person name="Hoppe A."/>
            <person name="Krehenwinkel H."/>
            <person name="Uhl G."/>
            <person name="Kuss A.W."/>
            <person name="Jensen L."/>
            <person name="Jensen C."/>
            <person name="Gillespie R.G."/>
            <person name="Hoff K.J."/>
            <person name="Prost S."/>
        </authorList>
    </citation>
    <scope>NUCLEOTIDE SEQUENCE</scope>
</reference>
<keyword evidence="11 12" id="KW-0407">Ion channel</keyword>
<evidence type="ECO:0000256" key="9">
    <source>
        <dbReference type="ARBA" id="ARBA00023136"/>
    </source>
</evidence>
<dbReference type="EMBL" id="JABXBU010000003">
    <property type="protein sequence ID" value="KAF8791874.1"/>
    <property type="molecule type" value="Genomic_DNA"/>
</dbReference>
<keyword evidence="4 12" id="KW-0894">Sodium channel</keyword>
<comment type="caution">
    <text evidence="14">The sequence shown here is derived from an EMBL/GenBank/DDBJ whole genome shotgun (WGS) entry which is preliminary data.</text>
</comment>
<dbReference type="GO" id="GO:0005886">
    <property type="term" value="C:plasma membrane"/>
    <property type="evidence" value="ECO:0007669"/>
    <property type="project" value="TreeGrafter"/>
</dbReference>
<accession>A0A8T0FKZ7</accession>
<keyword evidence="8 12" id="KW-0406">Ion transport</keyword>
<evidence type="ECO:0000256" key="4">
    <source>
        <dbReference type="ARBA" id="ARBA00022461"/>
    </source>
</evidence>
<dbReference type="Gene3D" id="2.60.470.10">
    <property type="entry name" value="Acid-sensing ion channels like domains"/>
    <property type="match status" value="1"/>
</dbReference>